<keyword evidence="3" id="KW-1185">Reference proteome</keyword>
<accession>A0A194PTQ1</accession>
<organism evidence="2 3">
    <name type="scientific">Papilio xuthus</name>
    <name type="common">Asian swallowtail butterfly</name>
    <dbReference type="NCBI Taxonomy" id="66420"/>
    <lineage>
        <taxon>Eukaryota</taxon>
        <taxon>Metazoa</taxon>
        <taxon>Ecdysozoa</taxon>
        <taxon>Arthropoda</taxon>
        <taxon>Hexapoda</taxon>
        <taxon>Insecta</taxon>
        <taxon>Pterygota</taxon>
        <taxon>Neoptera</taxon>
        <taxon>Endopterygota</taxon>
        <taxon>Lepidoptera</taxon>
        <taxon>Glossata</taxon>
        <taxon>Ditrysia</taxon>
        <taxon>Papilionoidea</taxon>
        <taxon>Papilionidae</taxon>
        <taxon>Papilioninae</taxon>
        <taxon>Papilio</taxon>
    </lineage>
</organism>
<proteinExistence type="predicted"/>
<dbReference type="Proteomes" id="UP000053268">
    <property type="component" value="Unassembled WGS sequence"/>
</dbReference>
<evidence type="ECO:0000256" key="1">
    <source>
        <dbReference type="SAM" id="SignalP"/>
    </source>
</evidence>
<dbReference type="AlphaFoldDB" id="A0A194PTQ1"/>
<dbReference type="EMBL" id="KQ459598">
    <property type="protein sequence ID" value="KPI94515.1"/>
    <property type="molecule type" value="Genomic_DNA"/>
</dbReference>
<evidence type="ECO:0008006" key="4">
    <source>
        <dbReference type="Google" id="ProtNLM"/>
    </source>
</evidence>
<sequence>MKWLVLLSLIVANVVRVPTPVVKTSGGLVRGRLSEDGLFYTYFGIPYGYVGDENRFKASNLHLYHLCI</sequence>
<keyword evidence="1" id="KW-0732">Signal</keyword>
<evidence type="ECO:0000313" key="3">
    <source>
        <dbReference type="Proteomes" id="UP000053268"/>
    </source>
</evidence>
<evidence type="ECO:0000313" key="2">
    <source>
        <dbReference type="EMBL" id="KPI94515.1"/>
    </source>
</evidence>
<dbReference type="STRING" id="66420.A0A194PTQ1"/>
<feature type="chain" id="PRO_5008263671" description="Carboxylesterase type B domain-containing protein" evidence="1">
    <location>
        <begin position="17"/>
        <end position="68"/>
    </location>
</feature>
<reference evidence="2 3" key="1">
    <citation type="journal article" date="2015" name="Nat. Commun.">
        <title>Outbred genome sequencing and CRISPR/Cas9 gene editing in butterflies.</title>
        <authorList>
            <person name="Li X."/>
            <person name="Fan D."/>
            <person name="Zhang W."/>
            <person name="Liu G."/>
            <person name="Zhang L."/>
            <person name="Zhao L."/>
            <person name="Fang X."/>
            <person name="Chen L."/>
            <person name="Dong Y."/>
            <person name="Chen Y."/>
            <person name="Ding Y."/>
            <person name="Zhao R."/>
            <person name="Feng M."/>
            <person name="Zhu Y."/>
            <person name="Feng Y."/>
            <person name="Jiang X."/>
            <person name="Zhu D."/>
            <person name="Xiang H."/>
            <person name="Feng X."/>
            <person name="Li S."/>
            <person name="Wang J."/>
            <person name="Zhang G."/>
            <person name="Kronforst M.R."/>
            <person name="Wang W."/>
        </authorList>
    </citation>
    <scope>NUCLEOTIDE SEQUENCE [LARGE SCALE GENOMIC DNA]</scope>
    <source>
        <strain evidence="2">Ya'a_city_454_Px</strain>
        <tissue evidence="2">Whole body</tissue>
    </source>
</reference>
<feature type="signal peptide" evidence="1">
    <location>
        <begin position="1"/>
        <end position="16"/>
    </location>
</feature>
<protein>
    <recommendedName>
        <fullName evidence="4">Carboxylesterase type B domain-containing protein</fullName>
    </recommendedName>
</protein>
<gene>
    <name evidence="2" type="ORF">RR46_05767</name>
</gene>
<name>A0A194PTQ1_PAPXU</name>